<evidence type="ECO:0000256" key="5">
    <source>
        <dbReference type="PIRSR" id="PIRSR015582-2"/>
    </source>
</evidence>
<dbReference type="InterPro" id="IPR040442">
    <property type="entry name" value="Pyrv_kinase-like_dom_sf"/>
</dbReference>
<dbReference type="AlphaFoldDB" id="A0A5A7NQZ5"/>
<keyword evidence="3 5" id="KW-0460">Magnesium</keyword>
<evidence type="ECO:0000313" key="8">
    <source>
        <dbReference type="Proteomes" id="UP000325307"/>
    </source>
</evidence>
<feature type="binding site" evidence="5">
    <location>
        <position position="122"/>
    </location>
    <ligand>
        <name>Mg(2+)</name>
        <dbReference type="ChEBI" id="CHEBI:18420"/>
    </ligand>
</feature>
<dbReference type="PANTHER" id="PTHR32308:SF10">
    <property type="entry name" value="CITRATE LYASE SUBUNIT BETA"/>
    <property type="match status" value="1"/>
</dbReference>
<evidence type="ECO:0000256" key="3">
    <source>
        <dbReference type="ARBA" id="ARBA00022842"/>
    </source>
</evidence>
<feature type="binding site" evidence="4">
    <location>
        <position position="122"/>
    </location>
    <ligand>
        <name>substrate</name>
    </ligand>
</feature>
<keyword evidence="7" id="KW-0456">Lyase</keyword>
<evidence type="ECO:0000256" key="2">
    <source>
        <dbReference type="ARBA" id="ARBA00022723"/>
    </source>
</evidence>
<sequence>MTGSDSPPEDPGAFPFGAGLLFCPGDRPDRYAKAAARADAVILDLEDAVAPADKPAAREAVAASRLDPERTLVRVNPAGTADFAADLAALSTTAYRTLMLPKAQDPGDVRALAGYGVVALCETAAGVLHAAALAAEPNTLALMWGAEDLIASLGGTSSREDGGAYRAVALHARSAVLLAAAAQGKAAVDAVYLDLEDAAGLEAEARDAAASGFAAKACIHPGQVGMVRAAFAPDPAEAAAARALLDAAAGQAGVFRFNGRMVDEPLLRHARAVLRRAGHSATDGPA</sequence>
<evidence type="ECO:0000313" key="7">
    <source>
        <dbReference type="EMBL" id="GER22552.1"/>
    </source>
</evidence>
<accession>A0A5A7NQZ5</accession>
<dbReference type="GO" id="GO:0000287">
    <property type="term" value="F:magnesium ion binding"/>
    <property type="evidence" value="ECO:0007669"/>
    <property type="project" value="TreeGrafter"/>
</dbReference>
<proteinExistence type="predicted"/>
<evidence type="ECO:0000259" key="6">
    <source>
        <dbReference type="Pfam" id="PF03328"/>
    </source>
</evidence>
<name>A0A5A7NQZ5_9MICC</name>
<dbReference type="GO" id="GO:0016829">
    <property type="term" value="F:lyase activity"/>
    <property type="evidence" value="ECO:0007669"/>
    <property type="project" value="UniProtKB-KW"/>
</dbReference>
<dbReference type="Proteomes" id="UP000325307">
    <property type="component" value="Unassembled WGS sequence"/>
</dbReference>
<dbReference type="EMBL" id="BKDJ01000004">
    <property type="protein sequence ID" value="GER22552.1"/>
    <property type="molecule type" value="Genomic_DNA"/>
</dbReference>
<feature type="binding site" evidence="5">
    <location>
        <position position="148"/>
    </location>
    <ligand>
        <name>Mg(2+)</name>
        <dbReference type="ChEBI" id="CHEBI:18420"/>
    </ligand>
</feature>
<comment type="caution">
    <text evidence="7">The sequence shown here is derived from an EMBL/GenBank/DDBJ whole genome shotgun (WGS) entry which is preliminary data.</text>
</comment>
<keyword evidence="8" id="KW-1185">Reference proteome</keyword>
<feature type="domain" description="HpcH/HpaI aldolase/citrate lyase" evidence="6">
    <location>
        <begin position="20"/>
        <end position="221"/>
    </location>
</feature>
<dbReference type="InterPro" id="IPR005000">
    <property type="entry name" value="Aldolase/citrate-lyase_domain"/>
</dbReference>
<dbReference type="InterPro" id="IPR015813">
    <property type="entry name" value="Pyrv/PenolPyrv_kinase-like_dom"/>
</dbReference>
<dbReference type="GO" id="GO:0006107">
    <property type="term" value="P:oxaloacetate metabolic process"/>
    <property type="evidence" value="ECO:0007669"/>
    <property type="project" value="TreeGrafter"/>
</dbReference>
<dbReference type="RefSeq" id="WP_149956192.1">
    <property type="nucleotide sequence ID" value="NZ_BKDJ01000004.1"/>
</dbReference>
<dbReference type="SUPFAM" id="SSF51621">
    <property type="entry name" value="Phosphoenolpyruvate/pyruvate domain"/>
    <property type="match status" value="1"/>
</dbReference>
<dbReference type="PIRSF" id="PIRSF015582">
    <property type="entry name" value="Cit_lyase_B"/>
    <property type="match status" value="1"/>
</dbReference>
<gene>
    <name evidence="7" type="ORF">NCCP1664_10490</name>
</gene>
<dbReference type="PANTHER" id="PTHR32308">
    <property type="entry name" value="LYASE BETA SUBUNIT, PUTATIVE (AFU_ORTHOLOGUE AFUA_4G13030)-RELATED"/>
    <property type="match status" value="1"/>
</dbReference>
<evidence type="ECO:0000256" key="1">
    <source>
        <dbReference type="ARBA" id="ARBA00001946"/>
    </source>
</evidence>
<reference evidence="7 8" key="1">
    <citation type="submission" date="2019-09" db="EMBL/GenBank/DDBJ databases">
        <title>Arthrobacter zafarii sp. nov., a moderately thermotolerant and halotolerant actinobacterium isolated from Cholistan desert soil of Pakistan.</title>
        <authorList>
            <person name="Amin A."/>
            <person name="Ahmed I."/>
            <person name="Khalid N."/>
            <person name="Schumann P."/>
            <person name="Busse H.J."/>
            <person name="Khan I.U."/>
            <person name="Li S."/>
            <person name="Li W.J."/>
        </authorList>
    </citation>
    <scope>NUCLEOTIDE SEQUENCE [LARGE SCALE GENOMIC DNA]</scope>
    <source>
        <strain evidence="7 8">NCCP-1664</strain>
    </source>
</reference>
<evidence type="ECO:0000256" key="4">
    <source>
        <dbReference type="PIRSR" id="PIRSR015582-1"/>
    </source>
</evidence>
<dbReference type="InterPro" id="IPR011206">
    <property type="entry name" value="Citrate_lyase_beta/mcl1/mcl2"/>
</dbReference>
<feature type="binding site" evidence="4">
    <location>
        <position position="74"/>
    </location>
    <ligand>
        <name>substrate</name>
    </ligand>
</feature>
<organism evidence="7 8">
    <name type="scientific">Zafaria cholistanensis</name>
    <dbReference type="NCBI Taxonomy" id="1682741"/>
    <lineage>
        <taxon>Bacteria</taxon>
        <taxon>Bacillati</taxon>
        <taxon>Actinomycetota</taxon>
        <taxon>Actinomycetes</taxon>
        <taxon>Micrococcales</taxon>
        <taxon>Micrococcaceae</taxon>
        <taxon>Zafaria</taxon>
    </lineage>
</organism>
<dbReference type="Pfam" id="PF03328">
    <property type="entry name" value="HpcH_HpaI"/>
    <property type="match status" value="1"/>
</dbReference>
<comment type="cofactor">
    <cofactor evidence="1">
        <name>Mg(2+)</name>
        <dbReference type="ChEBI" id="CHEBI:18420"/>
    </cofactor>
</comment>
<dbReference type="OrthoDB" id="5172636at2"/>
<dbReference type="Gene3D" id="3.20.20.60">
    <property type="entry name" value="Phosphoenolpyruvate-binding domains"/>
    <property type="match status" value="1"/>
</dbReference>
<protein>
    <submittedName>
        <fullName evidence="7">CoA ester lyase</fullName>
    </submittedName>
</protein>
<keyword evidence="2 5" id="KW-0479">Metal-binding</keyword>